<organism evidence="7 8">
    <name type="scientific">Candidatus Daviesbacteria bacterium RIFCSPLOWO2_01_FULL_40_24</name>
    <dbReference type="NCBI Taxonomy" id="1797787"/>
    <lineage>
        <taxon>Bacteria</taxon>
        <taxon>Candidatus Daviesiibacteriota</taxon>
    </lineage>
</organism>
<dbReference type="PANTHER" id="PTHR36174">
    <property type="entry name" value="LIPID II:GLYCINE GLYCYLTRANSFERASE"/>
    <property type="match status" value="1"/>
</dbReference>
<accession>A0A1F5MK58</accession>
<gene>
    <name evidence="7" type="ORF">A3B49_03995</name>
</gene>
<evidence type="ECO:0000256" key="5">
    <source>
        <dbReference type="ARBA" id="ARBA00023315"/>
    </source>
</evidence>
<evidence type="ECO:0000256" key="1">
    <source>
        <dbReference type="ARBA" id="ARBA00009943"/>
    </source>
</evidence>
<dbReference type="PROSITE" id="PS51191">
    <property type="entry name" value="FEMABX"/>
    <property type="match status" value="1"/>
</dbReference>
<comment type="similarity">
    <text evidence="1">Belongs to the FemABX family.</text>
</comment>
<keyword evidence="6" id="KW-0961">Cell wall biogenesis/degradation</keyword>
<dbReference type="GO" id="GO:0071555">
    <property type="term" value="P:cell wall organization"/>
    <property type="evidence" value="ECO:0007669"/>
    <property type="project" value="UniProtKB-KW"/>
</dbReference>
<dbReference type="GO" id="GO:0009252">
    <property type="term" value="P:peptidoglycan biosynthetic process"/>
    <property type="evidence" value="ECO:0007669"/>
    <property type="project" value="UniProtKB-KW"/>
</dbReference>
<dbReference type="SUPFAM" id="SSF55729">
    <property type="entry name" value="Acyl-CoA N-acyltransferases (Nat)"/>
    <property type="match status" value="2"/>
</dbReference>
<keyword evidence="4" id="KW-0573">Peptidoglycan synthesis</keyword>
<dbReference type="InterPro" id="IPR050644">
    <property type="entry name" value="PG_Glycine_Bridge_Synth"/>
</dbReference>
<evidence type="ECO:0000256" key="4">
    <source>
        <dbReference type="ARBA" id="ARBA00022984"/>
    </source>
</evidence>
<dbReference type="InterPro" id="IPR003447">
    <property type="entry name" value="FEMABX"/>
</dbReference>
<keyword evidence="3" id="KW-0133">Cell shape</keyword>
<name>A0A1F5MK58_9BACT</name>
<proteinExistence type="inferred from homology"/>
<evidence type="ECO:0008006" key="9">
    <source>
        <dbReference type="Google" id="ProtNLM"/>
    </source>
</evidence>
<reference evidence="7 8" key="1">
    <citation type="journal article" date="2016" name="Nat. Commun.">
        <title>Thousands of microbial genomes shed light on interconnected biogeochemical processes in an aquifer system.</title>
        <authorList>
            <person name="Anantharaman K."/>
            <person name="Brown C.T."/>
            <person name="Hug L.A."/>
            <person name="Sharon I."/>
            <person name="Castelle C.J."/>
            <person name="Probst A.J."/>
            <person name="Thomas B.C."/>
            <person name="Singh A."/>
            <person name="Wilkins M.J."/>
            <person name="Karaoz U."/>
            <person name="Brodie E.L."/>
            <person name="Williams K.H."/>
            <person name="Hubbard S.S."/>
            <person name="Banfield J.F."/>
        </authorList>
    </citation>
    <scope>NUCLEOTIDE SEQUENCE [LARGE SCALE GENOMIC DNA]</scope>
</reference>
<comment type="caution">
    <text evidence="7">The sequence shown here is derived from an EMBL/GenBank/DDBJ whole genome shotgun (WGS) entry which is preliminary data.</text>
</comment>
<evidence type="ECO:0000313" key="8">
    <source>
        <dbReference type="Proteomes" id="UP000178017"/>
    </source>
</evidence>
<dbReference type="GO" id="GO:0008360">
    <property type="term" value="P:regulation of cell shape"/>
    <property type="evidence" value="ECO:0007669"/>
    <property type="project" value="UniProtKB-KW"/>
</dbReference>
<dbReference type="Proteomes" id="UP000178017">
    <property type="component" value="Unassembled WGS sequence"/>
</dbReference>
<evidence type="ECO:0000256" key="2">
    <source>
        <dbReference type="ARBA" id="ARBA00022679"/>
    </source>
</evidence>
<dbReference type="Pfam" id="PF02388">
    <property type="entry name" value="FemAB"/>
    <property type="match status" value="3"/>
</dbReference>
<dbReference type="AlphaFoldDB" id="A0A1F5MK58"/>
<keyword evidence="5" id="KW-0012">Acyltransferase</keyword>
<evidence type="ECO:0000256" key="6">
    <source>
        <dbReference type="ARBA" id="ARBA00023316"/>
    </source>
</evidence>
<keyword evidence="2" id="KW-0808">Transferase</keyword>
<sequence>MDLRLLSDPDKDNYNKLITHVVQSWEWGSFRETLGLTTLRYGLFIDKKLHLAFQLTIHKIPFTNKTFGYLPKGPYPSKELLDALVEIGKKYNCIAIKIEPNIQVSDSRSQANALDKRLIPSSKTLFTKYNFLLDLTQSDDQILQKMHPKIRYNIKVAQKHQVVIEERTDDDGLAIYLKLYFETTKRQNYHGHSPTYHRLLWNTLKQQNMARILIASYTTPGSNVKIPLSAWMLFNFKDTLYYPYGGSSSEYKNVMASTLLAWETIKLGKKLKLKTLDLWGALEPEASINHPWRGFHQFKERLGPSLVENLGSFDLVFNKPMFFAFNQIDKMTKLKVLLLRTIAH</sequence>
<dbReference type="Gene3D" id="3.40.630.30">
    <property type="match status" value="2"/>
</dbReference>
<dbReference type="InterPro" id="IPR016181">
    <property type="entry name" value="Acyl_CoA_acyltransferase"/>
</dbReference>
<protein>
    <recommendedName>
        <fullName evidence="9">BioF2-like acetyltransferase domain-containing protein</fullName>
    </recommendedName>
</protein>
<dbReference type="GO" id="GO:0016755">
    <property type="term" value="F:aminoacyltransferase activity"/>
    <property type="evidence" value="ECO:0007669"/>
    <property type="project" value="InterPro"/>
</dbReference>
<evidence type="ECO:0000313" key="7">
    <source>
        <dbReference type="EMBL" id="OGE65699.1"/>
    </source>
</evidence>
<dbReference type="EMBL" id="MFDO01000011">
    <property type="protein sequence ID" value="OGE65699.1"/>
    <property type="molecule type" value="Genomic_DNA"/>
</dbReference>
<dbReference type="PANTHER" id="PTHR36174:SF1">
    <property type="entry name" value="LIPID II:GLYCINE GLYCYLTRANSFERASE"/>
    <property type="match status" value="1"/>
</dbReference>
<evidence type="ECO:0000256" key="3">
    <source>
        <dbReference type="ARBA" id="ARBA00022960"/>
    </source>
</evidence>